<evidence type="ECO:0000256" key="3">
    <source>
        <dbReference type="ARBA" id="ARBA00022723"/>
    </source>
</evidence>
<evidence type="ECO:0000256" key="5">
    <source>
        <dbReference type="ARBA" id="ARBA00022833"/>
    </source>
</evidence>
<dbReference type="EMBL" id="NBIV01000013">
    <property type="protein sequence ID" value="PXF48575.1"/>
    <property type="molecule type" value="Genomic_DNA"/>
</dbReference>
<keyword evidence="5" id="KW-0862">Zinc</keyword>
<dbReference type="HAMAP" id="MF_01633">
    <property type="entry name" value="QueC"/>
    <property type="match status" value="1"/>
</dbReference>
<dbReference type="PANTHER" id="PTHR42914:SF1">
    <property type="entry name" value="7-CYANO-7-DEAZAGUANINE SYNTHASE"/>
    <property type="match status" value="1"/>
</dbReference>
<evidence type="ECO:0000313" key="11">
    <source>
        <dbReference type="Proteomes" id="UP000247409"/>
    </source>
</evidence>
<keyword evidence="4" id="KW-0547">Nucleotide-binding</keyword>
<dbReference type="SUPFAM" id="SSF52402">
    <property type="entry name" value="Adenine nucleotide alpha hydrolases-like"/>
    <property type="match status" value="1"/>
</dbReference>
<reference evidence="10 11" key="1">
    <citation type="journal article" date="2018" name="Mol. Biol. Evol.">
        <title>Analysis of the draft genome of the red seaweed Gracilariopsis chorda provides insights into genome size evolution in Rhodophyta.</title>
        <authorList>
            <person name="Lee J."/>
            <person name="Yang E.C."/>
            <person name="Graf L."/>
            <person name="Yang J.H."/>
            <person name="Qiu H."/>
            <person name="Zel Zion U."/>
            <person name="Chan C.X."/>
            <person name="Stephens T.G."/>
            <person name="Weber A.P.M."/>
            <person name="Boo G.H."/>
            <person name="Boo S.M."/>
            <person name="Kim K.M."/>
            <person name="Shin Y."/>
            <person name="Jung M."/>
            <person name="Lee S.J."/>
            <person name="Yim H.S."/>
            <person name="Lee J.H."/>
            <person name="Bhattacharya D."/>
            <person name="Yoon H.S."/>
        </authorList>
    </citation>
    <scope>NUCLEOTIDE SEQUENCE [LARGE SCALE GENOMIC DNA]</scope>
    <source>
        <strain evidence="10 11">SKKU-2015</strain>
        <tissue evidence="10">Whole body</tissue>
    </source>
</reference>
<proteinExistence type="inferred from homology"/>
<dbReference type="STRING" id="448386.A0A2V3J2H2"/>
<dbReference type="CDD" id="cd01995">
    <property type="entry name" value="QueC-like"/>
    <property type="match status" value="1"/>
</dbReference>
<keyword evidence="6" id="KW-0067">ATP-binding</keyword>
<dbReference type="GO" id="GO:0016874">
    <property type="term" value="F:ligase activity"/>
    <property type="evidence" value="ECO:0007669"/>
    <property type="project" value="UniProtKB-KW"/>
</dbReference>
<dbReference type="PANTHER" id="PTHR42914">
    <property type="entry name" value="7-CYANO-7-DEAZAGUANINE SYNTHASE"/>
    <property type="match status" value="1"/>
</dbReference>
<dbReference type="InterPro" id="IPR014729">
    <property type="entry name" value="Rossmann-like_a/b/a_fold"/>
</dbReference>
<keyword evidence="11" id="KW-1185">Reference proteome</keyword>
<evidence type="ECO:0000256" key="6">
    <source>
        <dbReference type="ARBA" id="ARBA00022840"/>
    </source>
</evidence>
<evidence type="ECO:0000256" key="1">
    <source>
        <dbReference type="ARBA" id="ARBA00005061"/>
    </source>
</evidence>
<evidence type="ECO:0000256" key="4">
    <source>
        <dbReference type="ARBA" id="ARBA00022741"/>
    </source>
</evidence>
<evidence type="ECO:0000313" key="10">
    <source>
        <dbReference type="EMBL" id="PXF48575.1"/>
    </source>
</evidence>
<dbReference type="AlphaFoldDB" id="A0A2V3J2H2"/>
<gene>
    <name evidence="10" type="ORF">BWQ96_01744</name>
</gene>
<sequence>MTISSLVHRARALSTLPNKSAVVLLSGGLDSATTLAIARSEGLSAQTLCFDYNQRHRHEISAAAKISKQLGALSHRVARVDTGIFSQSALTDTNIAVPKHRSTNDMQASIPETYVPARNILFLSYALALAESIQASYIYIGANAVDYSGYPDCRPQFFECFQRVADVGTRAGVQSHAAPQIRAPLLHWTKRQIIQRGLQLGVDYSMTHSCYDPGPDGRPCTGCDSCILRAEAFTELGFRMDPALERFETSRAALNPNKFTGSPSCTT</sequence>
<dbReference type="Pfam" id="PF06508">
    <property type="entry name" value="QueC"/>
    <property type="match status" value="1"/>
</dbReference>
<dbReference type="Gene3D" id="3.40.50.620">
    <property type="entry name" value="HUPs"/>
    <property type="match status" value="1"/>
</dbReference>
<name>A0A2V3J2H2_9FLOR</name>
<protein>
    <recommendedName>
        <fullName evidence="8">7-cyano-7-deazaguanine synthase</fullName>
        <ecNumber evidence="8">6.3.4.20</ecNumber>
    </recommendedName>
</protein>
<dbReference type="NCBIfam" id="TIGR00364">
    <property type="entry name" value="7-cyano-7-deazaguanine synthase QueC"/>
    <property type="match status" value="1"/>
</dbReference>
<dbReference type="GO" id="GO:0046872">
    <property type="term" value="F:metal ion binding"/>
    <property type="evidence" value="ECO:0007669"/>
    <property type="project" value="UniProtKB-KW"/>
</dbReference>
<keyword evidence="3" id="KW-0479">Metal-binding</keyword>
<dbReference type="PIRSF" id="PIRSF006293">
    <property type="entry name" value="ExsB"/>
    <property type="match status" value="1"/>
</dbReference>
<evidence type="ECO:0000256" key="8">
    <source>
        <dbReference type="ARBA" id="ARBA00039149"/>
    </source>
</evidence>
<dbReference type="EC" id="6.3.4.20" evidence="8"/>
<accession>A0A2V3J2H2</accession>
<dbReference type="Proteomes" id="UP000247409">
    <property type="component" value="Unassembled WGS sequence"/>
</dbReference>
<comment type="pathway">
    <text evidence="1">Purine metabolism; 7-cyano-7-deazaguanine biosynthesis.</text>
</comment>
<evidence type="ECO:0000256" key="7">
    <source>
        <dbReference type="ARBA" id="ARBA00037993"/>
    </source>
</evidence>
<comment type="caution">
    <text evidence="10">The sequence shown here is derived from an EMBL/GenBank/DDBJ whole genome shotgun (WGS) entry which is preliminary data.</text>
</comment>
<comment type="catalytic activity">
    <reaction evidence="9">
        <text>7-carboxy-7-carbaguanine + NH4(+) + 2 ATP = 7-cyano-7-carbaguanine + 2 AMP + 2 diphosphate + 2 H(+)</text>
        <dbReference type="Rhea" id="RHEA:27982"/>
        <dbReference type="ChEBI" id="CHEBI:15378"/>
        <dbReference type="ChEBI" id="CHEBI:28938"/>
        <dbReference type="ChEBI" id="CHEBI:30616"/>
        <dbReference type="ChEBI" id="CHEBI:33019"/>
        <dbReference type="ChEBI" id="CHEBI:45075"/>
        <dbReference type="ChEBI" id="CHEBI:61036"/>
        <dbReference type="ChEBI" id="CHEBI:456215"/>
        <dbReference type="EC" id="6.3.4.20"/>
    </reaction>
</comment>
<dbReference type="GO" id="GO:0005524">
    <property type="term" value="F:ATP binding"/>
    <property type="evidence" value="ECO:0007669"/>
    <property type="project" value="UniProtKB-KW"/>
</dbReference>
<organism evidence="10 11">
    <name type="scientific">Gracilariopsis chorda</name>
    <dbReference type="NCBI Taxonomy" id="448386"/>
    <lineage>
        <taxon>Eukaryota</taxon>
        <taxon>Rhodophyta</taxon>
        <taxon>Florideophyceae</taxon>
        <taxon>Rhodymeniophycidae</taxon>
        <taxon>Gracilariales</taxon>
        <taxon>Gracilariaceae</taxon>
        <taxon>Gracilariopsis</taxon>
    </lineage>
</organism>
<dbReference type="InterPro" id="IPR018317">
    <property type="entry name" value="QueC"/>
</dbReference>
<comment type="similarity">
    <text evidence="7">Belongs to the QueC family.</text>
</comment>
<keyword evidence="2" id="KW-0436">Ligase</keyword>
<evidence type="ECO:0000256" key="9">
    <source>
        <dbReference type="ARBA" id="ARBA00047890"/>
    </source>
</evidence>
<evidence type="ECO:0000256" key="2">
    <source>
        <dbReference type="ARBA" id="ARBA00022598"/>
    </source>
</evidence>
<dbReference type="OrthoDB" id="448104at2759"/>